<keyword evidence="3" id="KW-1133">Transmembrane helix</keyword>
<gene>
    <name evidence="5" type="ORF">SAMN05192534_13313</name>
</gene>
<accession>A0A1G8JHY9</accession>
<reference evidence="5 6" key="1">
    <citation type="submission" date="2016-10" db="EMBL/GenBank/DDBJ databases">
        <authorList>
            <person name="de Groot N.N."/>
        </authorList>
    </citation>
    <scope>NUCLEOTIDE SEQUENCE [LARGE SCALE GENOMIC DNA]</scope>
    <source>
        <strain evidence="5 6">DSM 21632</strain>
    </source>
</reference>
<evidence type="ECO:0000256" key="1">
    <source>
        <dbReference type="ARBA" id="ARBA00024353"/>
    </source>
</evidence>
<dbReference type="InterPro" id="IPR041916">
    <property type="entry name" value="Anti_sigma_zinc_sf"/>
</dbReference>
<dbReference type="STRING" id="568899.SAMN05192534_13313"/>
<evidence type="ECO:0000259" key="4">
    <source>
        <dbReference type="Pfam" id="PF13490"/>
    </source>
</evidence>
<feature type="domain" description="Putative zinc-finger" evidence="4">
    <location>
        <begin position="5"/>
        <end position="38"/>
    </location>
</feature>
<dbReference type="OrthoDB" id="9782842at2"/>
<proteinExistence type="inferred from homology"/>
<keyword evidence="3" id="KW-0472">Membrane</keyword>
<evidence type="ECO:0000313" key="6">
    <source>
        <dbReference type="Proteomes" id="UP000199163"/>
    </source>
</evidence>
<evidence type="ECO:0000256" key="2">
    <source>
        <dbReference type="ARBA" id="ARBA00024438"/>
    </source>
</evidence>
<keyword evidence="3 5" id="KW-0812">Transmembrane</keyword>
<evidence type="ECO:0000313" key="5">
    <source>
        <dbReference type="EMBL" id="SDI30637.1"/>
    </source>
</evidence>
<keyword evidence="6" id="KW-1185">Reference proteome</keyword>
<dbReference type="Proteomes" id="UP000199163">
    <property type="component" value="Unassembled WGS sequence"/>
</dbReference>
<dbReference type="Gene3D" id="1.10.10.1320">
    <property type="entry name" value="Anti-sigma factor, zinc-finger domain"/>
    <property type="match status" value="1"/>
</dbReference>
<protein>
    <recommendedName>
        <fullName evidence="2">Anti-sigma-W factor RsiW</fullName>
    </recommendedName>
</protein>
<sequence length="210" mass="24139">MACHKDYEYKLHQYLDGDMTETERDELYQHLDTCEECAIHYKELKKSVMFVQSASHIEAPFEFTEGVLKNLPAKKKTKWWKKWMRQHPVFTAASIFTVLMAASLFFSWMEQSDEVLTVAGSQNVEIDHETGTVIVPEGKTVEGDLYVRNGHVEVKGEVTGDLTVINGEQYLASAGRVAGEIEEVDQALEWIWYHTKRIANDVFSLEQEDE</sequence>
<organism evidence="5 6">
    <name type="scientific">Alteribacillus persepolensis</name>
    <dbReference type="NCBI Taxonomy" id="568899"/>
    <lineage>
        <taxon>Bacteria</taxon>
        <taxon>Bacillati</taxon>
        <taxon>Bacillota</taxon>
        <taxon>Bacilli</taxon>
        <taxon>Bacillales</taxon>
        <taxon>Bacillaceae</taxon>
        <taxon>Alteribacillus</taxon>
    </lineage>
</organism>
<dbReference type="AlphaFoldDB" id="A0A1G8JHY9"/>
<comment type="similarity">
    <text evidence="1">Belongs to the zinc-associated anti-sigma factor (ZAS) superfamily. Anti-sigma-W factor family.</text>
</comment>
<name>A0A1G8JHY9_9BACI</name>
<feature type="transmembrane region" description="Helical" evidence="3">
    <location>
        <begin position="89"/>
        <end position="109"/>
    </location>
</feature>
<dbReference type="EMBL" id="FNDK01000033">
    <property type="protein sequence ID" value="SDI30637.1"/>
    <property type="molecule type" value="Genomic_DNA"/>
</dbReference>
<dbReference type="RefSeq" id="WP_091276467.1">
    <property type="nucleotide sequence ID" value="NZ_FNDK01000033.1"/>
</dbReference>
<evidence type="ECO:0000256" key="3">
    <source>
        <dbReference type="SAM" id="Phobius"/>
    </source>
</evidence>
<dbReference type="InterPro" id="IPR027383">
    <property type="entry name" value="Znf_put"/>
</dbReference>
<dbReference type="Pfam" id="PF13490">
    <property type="entry name" value="zf-HC2"/>
    <property type="match status" value="1"/>
</dbReference>